<dbReference type="Pfam" id="PF17917">
    <property type="entry name" value="RT_RNaseH"/>
    <property type="match status" value="1"/>
</dbReference>
<dbReference type="PANTHER" id="PTHR37984">
    <property type="entry name" value="PROTEIN CBG26694"/>
    <property type="match status" value="1"/>
</dbReference>
<dbReference type="CDD" id="cd01647">
    <property type="entry name" value="RT_LTR"/>
    <property type="match status" value="1"/>
</dbReference>
<sequence length="1368" mass="155470">MEAFRPVRPFDMNIEDNRMASEWEKWKRQLECYFIACGVQDQSDKLAKLLYLGGPDLQELYDNLPDAKRVPLIVTEPPHYDVAIKALDDHFEPKRMIAYERYLFRQMAQKPQERLSDFALRLRIQAKRCGFTPEHFEEMIVDQITEKCNSEPLRVEILKKDHRSLSEIIALGTTMADTKTKSMQMSKMSGSFGGASDEARIQMVRDRSFRSKPRLPVKVAMNQGTVMTCFACGRLGHLKASKWCPAKDVQCNKCQAYGHFSKTCFRFGSSGPGSSSGQERFHQDQNARLGKRKSEFRSNPGNNSYGNEGFGRPAKRIRAVTEEDEHEKRMEKEDGYVFYAMGSNEFHFAVGGVTIRMTIDSGANANIISLETWTQMKEAGAIVTDQGHPERVLRAYASDTPLKLVGTFRANITAGSNEVNAKFYVVDGGRQCLLGAKTAEELHVLKIGFDVATVSGGTEAFPKVKGVLLEIPIDESVQPVQQPYRRTPIAMEKMVEKRLQELLDKDIIERVTEPSAWVSPLVPVLKDSGEVRLCVDMRRANRAVLREKHPLPVIDELLGGIDGAVRFSKVDVKDAYHQIEISERSRGITTFMTKYGLFRYKRLMFGICSAPELFQKVMETIVAGLEGVVVFLDDVMVYGRSSEEHDRRLNALLDRLESYGVLLNHQKCQYNVTSLQFLGYDLSADGVKPTESRVQAIQQFRAPLSASELRSFLGLVTYVGRFVPHLASKTDPLRSLLRKGVPFKWEEIHQKAFESIKQEILSTGFLGFFNPADTTLLIADASPTGLGAVLLQENRSNEKRIIAFASKALTDLERKYFQTEREALALVWAVERFKLFLLGTKFKLITDCKPLDFFFSHRSKPCPRIERWVLRVQSFSFEVVYQPGATNLADSLSRLPVVQPKPFDQDTELYIMKVTTSAIPEALTIQEIEEHTNRDDMIQKVMIALDNGVWPDEIKMFKPFQTELYRSGGLLMRGERIVIPADLQQQTLRIAHESHPGIVSMKRRLRQKVWWPAVDKQAEKVVKSCKSCTIVSALDPPEPIKNTRMPDRAWADLAADFVGPLPSGHNLLVIVDYFSRFVEVVVMKQITATLTVQAFHETFCRFGFPETLKTDNGPQFTGEEMKTFCKQFGIEHRKTTPYWPQANGEVERVNGMIEKHLKISHLEETEWKWDLRMSVLMYNSTPHSSTGVAPSVLLFGRLIRDKLPAVSTGPNRLIEEAMDRDKVSKRKSADYTDSRRRAKQRELKAGDIVFVKRMIKDNKLASTFSPEEWKIVHRCGSDVTLQSMVSDKIIHRNVAHLKLRTSSRSDSQEETSDEEEVSTEDIWSSRGGATTQETDGHEQQSGEESSVRPRRMIKKPGYLEDYKINNCQ</sequence>
<dbReference type="InterPro" id="IPR000477">
    <property type="entry name" value="RT_dom"/>
</dbReference>
<dbReference type="PANTHER" id="PTHR37984:SF11">
    <property type="entry name" value="INTEGRASE CATALYTIC DOMAIN-CONTAINING PROTEIN"/>
    <property type="match status" value="1"/>
</dbReference>
<feature type="region of interest" description="Disordered" evidence="8">
    <location>
        <begin position="271"/>
        <end position="315"/>
    </location>
</feature>
<accession>A0ABM1YQY7</accession>
<dbReference type="InterPro" id="IPR050951">
    <property type="entry name" value="Retrovirus_Pol_polyprotein"/>
</dbReference>
<dbReference type="EnsemblMetazoa" id="AALFPA23_011366.R16096">
    <property type="protein sequence ID" value="AALFPA23_011366.P16096"/>
    <property type="gene ID" value="AALFPA23_011366"/>
</dbReference>
<dbReference type="InterPro" id="IPR041373">
    <property type="entry name" value="RT_RNaseH"/>
</dbReference>
<organism evidence="11 12">
    <name type="scientific">Aedes albopictus</name>
    <name type="common">Asian tiger mosquito</name>
    <name type="synonym">Stegomyia albopicta</name>
    <dbReference type="NCBI Taxonomy" id="7160"/>
    <lineage>
        <taxon>Eukaryota</taxon>
        <taxon>Metazoa</taxon>
        <taxon>Ecdysozoa</taxon>
        <taxon>Arthropoda</taxon>
        <taxon>Hexapoda</taxon>
        <taxon>Insecta</taxon>
        <taxon>Pterygota</taxon>
        <taxon>Neoptera</taxon>
        <taxon>Endopterygota</taxon>
        <taxon>Diptera</taxon>
        <taxon>Nematocera</taxon>
        <taxon>Culicoidea</taxon>
        <taxon>Culicidae</taxon>
        <taxon>Culicinae</taxon>
        <taxon>Aedini</taxon>
        <taxon>Aedes</taxon>
        <taxon>Stegomyia</taxon>
    </lineage>
</organism>
<evidence type="ECO:0000256" key="1">
    <source>
        <dbReference type="ARBA" id="ARBA00012493"/>
    </source>
</evidence>
<keyword evidence="12" id="KW-1185">Reference proteome</keyword>
<evidence type="ECO:0000313" key="11">
    <source>
        <dbReference type="EnsemblMetazoa" id="AALFPA23_011366.P16096"/>
    </source>
</evidence>
<dbReference type="SUPFAM" id="SSF53098">
    <property type="entry name" value="Ribonuclease H-like"/>
    <property type="match status" value="1"/>
</dbReference>
<keyword evidence="5" id="KW-0255">Endonuclease</keyword>
<keyword evidence="4" id="KW-0540">Nuclease</keyword>
<feature type="compositionally biased region" description="Basic and acidic residues" evidence="8">
    <location>
        <begin position="1357"/>
        <end position="1368"/>
    </location>
</feature>
<dbReference type="InterPro" id="IPR041588">
    <property type="entry name" value="Integrase_H2C2"/>
</dbReference>
<dbReference type="Pfam" id="PF17921">
    <property type="entry name" value="Integrase_H2C2"/>
    <property type="match status" value="1"/>
</dbReference>
<evidence type="ECO:0000256" key="3">
    <source>
        <dbReference type="ARBA" id="ARBA00022695"/>
    </source>
</evidence>
<evidence type="ECO:0000256" key="6">
    <source>
        <dbReference type="ARBA" id="ARBA00022801"/>
    </source>
</evidence>
<evidence type="ECO:0000313" key="12">
    <source>
        <dbReference type="Proteomes" id="UP000069940"/>
    </source>
</evidence>
<dbReference type="Proteomes" id="UP000069940">
    <property type="component" value="Unassembled WGS sequence"/>
</dbReference>
<keyword evidence="6" id="KW-0378">Hydrolase</keyword>
<feature type="domain" description="Integrase catalytic" evidence="10">
    <location>
        <begin position="1042"/>
        <end position="1198"/>
    </location>
</feature>
<dbReference type="Pfam" id="PF00665">
    <property type="entry name" value="rve"/>
    <property type="match status" value="1"/>
</dbReference>
<evidence type="ECO:0000256" key="8">
    <source>
        <dbReference type="SAM" id="MobiDB-lite"/>
    </source>
</evidence>
<dbReference type="InterPro" id="IPR001584">
    <property type="entry name" value="Integrase_cat-core"/>
</dbReference>
<evidence type="ECO:0000259" key="9">
    <source>
        <dbReference type="PROSITE" id="PS50878"/>
    </source>
</evidence>
<feature type="domain" description="Reverse transcriptase" evidence="9">
    <location>
        <begin position="505"/>
        <end position="682"/>
    </location>
</feature>
<dbReference type="CDD" id="cd09274">
    <property type="entry name" value="RNase_HI_RT_Ty3"/>
    <property type="match status" value="1"/>
</dbReference>
<dbReference type="Gene3D" id="1.10.340.70">
    <property type="match status" value="1"/>
</dbReference>
<evidence type="ECO:0000256" key="5">
    <source>
        <dbReference type="ARBA" id="ARBA00022759"/>
    </source>
</evidence>
<dbReference type="GeneID" id="134287668"/>
<feature type="region of interest" description="Disordered" evidence="8">
    <location>
        <begin position="1301"/>
        <end position="1368"/>
    </location>
</feature>
<dbReference type="SUPFAM" id="SSF57756">
    <property type="entry name" value="Retrovirus zinc finger-like domains"/>
    <property type="match status" value="1"/>
</dbReference>
<keyword evidence="7" id="KW-0695">RNA-directed DNA polymerase</keyword>
<dbReference type="Gene3D" id="3.30.70.270">
    <property type="match status" value="2"/>
</dbReference>
<protein>
    <recommendedName>
        <fullName evidence="1">RNA-directed DNA polymerase</fullName>
        <ecNumber evidence="1">2.7.7.49</ecNumber>
    </recommendedName>
</protein>
<dbReference type="InterPro" id="IPR043502">
    <property type="entry name" value="DNA/RNA_pol_sf"/>
</dbReference>
<proteinExistence type="predicted"/>
<dbReference type="SUPFAM" id="SSF56672">
    <property type="entry name" value="DNA/RNA polymerases"/>
    <property type="match status" value="1"/>
</dbReference>
<keyword evidence="3" id="KW-0548">Nucleotidyltransferase</keyword>
<dbReference type="PROSITE" id="PS50878">
    <property type="entry name" value="RT_POL"/>
    <property type="match status" value="1"/>
</dbReference>
<dbReference type="Pfam" id="PF00078">
    <property type="entry name" value="RVT_1"/>
    <property type="match status" value="1"/>
</dbReference>
<feature type="compositionally biased region" description="Polar residues" evidence="8">
    <location>
        <begin position="297"/>
        <end position="306"/>
    </location>
</feature>
<reference evidence="12" key="1">
    <citation type="journal article" date="2015" name="Proc. Natl. Acad. Sci. U.S.A.">
        <title>Genome sequence of the Asian Tiger mosquito, Aedes albopictus, reveals insights into its biology, genetics, and evolution.</title>
        <authorList>
            <person name="Chen X.G."/>
            <person name="Jiang X."/>
            <person name="Gu J."/>
            <person name="Xu M."/>
            <person name="Wu Y."/>
            <person name="Deng Y."/>
            <person name="Zhang C."/>
            <person name="Bonizzoni M."/>
            <person name="Dermauw W."/>
            <person name="Vontas J."/>
            <person name="Armbruster P."/>
            <person name="Huang X."/>
            <person name="Yang Y."/>
            <person name="Zhang H."/>
            <person name="He W."/>
            <person name="Peng H."/>
            <person name="Liu Y."/>
            <person name="Wu K."/>
            <person name="Chen J."/>
            <person name="Lirakis M."/>
            <person name="Topalis P."/>
            <person name="Van Leeuwen T."/>
            <person name="Hall A.B."/>
            <person name="Jiang X."/>
            <person name="Thorpe C."/>
            <person name="Mueller R.L."/>
            <person name="Sun C."/>
            <person name="Waterhouse R.M."/>
            <person name="Yan G."/>
            <person name="Tu Z.J."/>
            <person name="Fang X."/>
            <person name="James A.A."/>
        </authorList>
    </citation>
    <scope>NUCLEOTIDE SEQUENCE [LARGE SCALE GENOMIC DNA]</scope>
    <source>
        <strain evidence="12">Foshan</strain>
    </source>
</reference>
<dbReference type="InterPro" id="IPR021109">
    <property type="entry name" value="Peptidase_aspartic_dom_sf"/>
</dbReference>
<dbReference type="InterPro" id="IPR012337">
    <property type="entry name" value="RNaseH-like_sf"/>
</dbReference>
<dbReference type="Gene3D" id="3.10.10.10">
    <property type="entry name" value="HIV Type 1 Reverse Transcriptase, subunit A, domain 1"/>
    <property type="match status" value="1"/>
</dbReference>
<name>A0ABM1YQY7_AEDAL</name>
<keyword evidence="2" id="KW-0808">Transferase</keyword>
<dbReference type="Gene3D" id="3.30.420.10">
    <property type="entry name" value="Ribonuclease H-like superfamily/Ribonuclease H"/>
    <property type="match status" value="1"/>
</dbReference>
<evidence type="ECO:0000256" key="4">
    <source>
        <dbReference type="ARBA" id="ARBA00022722"/>
    </source>
</evidence>
<evidence type="ECO:0000256" key="2">
    <source>
        <dbReference type="ARBA" id="ARBA00022679"/>
    </source>
</evidence>
<dbReference type="Gene3D" id="2.40.70.10">
    <property type="entry name" value="Acid Proteases"/>
    <property type="match status" value="1"/>
</dbReference>
<evidence type="ECO:0000259" key="10">
    <source>
        <dbReference type="PROSITE" id="PS50994"/>
    </source>
</evidence>
<dbReference type="Gene3D" id="3.10.20.370">
    <property type="match status" value="1"/>
</dbReference>
<dbReference type="InterPro" id="IPR036397">
    <property type="entry name" value="RNaseH_sf"/>
</dbReference>
<dbReference type="RefSeq" id="XP_062706054.1">
    <property type="nucleotide sequence ID" value="XM_062850070.1"/>
</dbReference>
<dbReference type="PROSITE" id="PS50994">
    <property type="entry name" value="INTEGRASE"/>
    <property type="match status" value="1"/>
</dbReference>
<evidence type="ECO:0000256" key="7">
    <source>
        <dbReference type="ARBA" id="ARBA00022918"/>
    </source>
</evidence>
<dbReference type="Gene3D" id="4.10.60.10">
    <property type="entry name" value="Zinc finger, CCHC-type"/>
    <property type="match status" value="1"/>
</dbReference>
<feature type="compositionally biased region" description="Acidic residues" evidence="8">
    <location>
        <begin position="1308"/>
        <end position="1319"/>
    </location>
</feature>
<dbReference type="InterPro" id="IPR036875">
    <property type="entry name" value="Znf_CCHC_sf"/>
</dbReference>
<dbReference type="InterPro" id="IPR043128">
    <property type="entry name" value="Rev_trsase/Diguanyl_cyclase"/>
</dbReference>
<dbReference type="EC" id="2.7.7.49" evidence="1"/>
<reference evidence="11" key="2">
    <citation type="submission" date="2025-05" db="UniProtKB">
        <authorList>
            <consortium name="EnsemblMetazoa"/>
        </authorList>
    </citation>
    <scope>IDENTIFICATION</scope>
    <source>
        <strain evidence="11">Foshan</strain>
    </source>
</reference>